<dbReference type="GeneID" id="63851091"/>
<evidence type="ECO:0000313" key="2">
    <source>
        <dbReference type="EMBL" id="KAF1843893.1"/>
    </source>
</evidence>
<reference evidence="2" key="1">
    <citation type="submission" date="2020-01" db="EMBL/GenBank/DDBJ databases">
        <authorList>
            <consortium name="DOE Joint Genome Institute"/>
            <person name="Haridas S."/>
            <person name="Albert R."/>
            <person name="Binder M."/>
            <person name="Bloem J."/>
            <person name="Labutti K."/>
            <person name="Salamov A."/>
            <person name="Andreopoulos B."/>
            <person name="Baker S.E."/>
            <person name="Barry K."/>
            <person name="Bills G."/>
            <person name="Bluhm B.H."/>
            <person name="Cannon C."/>
            <person name="Castanera R."/>
            <person name="Culley D.E."/>
            <person name="Daum C."/>
            <person name="Ezra D."/>
            <person name="Gonzalez J.B."/>
            <person name="Henrissat B."/>
            <person name="Kuo A."/>
            <person name="Liang C."/>
            <person name="Lipzen A."/>
            <person name="Lutzoni F."/>
            <person name="Magnuson J."/>
            <person name="Mondo S."/>
            <person name="Nolan M."/>
            <person name="Ohm R."/>
            <person name="Pangilinan J."/>
            <person name="Park H.-J."/>
            <person name="Ramirez L."/>
            <person name="Alfaro M."/>
            <person name="Sun H."/>
            <person name="Tritt A."/>
            <person name="Yoshinaga Y."/>
            <person name="Zwiers L.-H."/>
            <person name="Turgeon B.G."/>
            <person name="Goodwin S.B."/>
            <person name="Spatafora J.W."/>
            <person name="Crous P.W."/>
            <person name="Grigoriev I.V."/>
        </authorList>
    </citation>
    <scope>NUCLEOTIDE SEQUENCE</scope>
    <source>
        <strain evidence="2">CBS 394.84</strain>
    </source>
</reference>
<sequence length="178" mass="21148">MGLREMKSRIFKSKPKSPNEPPPIPTTSALHVPPPIQRQQPQKVLQKQPEKIAYVTAENIRELRELIRYRYALDVEIWSMRDVKWYQRDTLHAKMTRSDAALTTIKSTLDSWDRPEFFETQDEYARFREIKRKIVSGDKRNWTANPPWEKQEMNQSTGPFEKDGRPLQYDIRVSMTRS</sequence>
<feature type="region of interest" description="Disordered" evidence="1">
    <location>
        <begin position="142"/>
        <end position="165"/>
    </location>
</feature>
<dbReference type="EMBL" id="ML976617">
    <property type="protein sequence ID" value="KAF1843893.1"/>
    <property type="molecule type" value="Genomic_DNA"/>
</dbReference>
<dbReference type="RefSeq" id="XP_040786456.1">
    <property type="nucleotide sequence ID" value="XM_040933840.1"/>
</dbReference>
<protein>
    <submittedName>
        <fullName evidence="2">Uncharacterized protein</fullName>
    </submittedName>
</protein>
<evidence type="ECO:0000313" key="3">
    <source>
        <dbReference type="Proteomes" id="UP000800039"/>
    </source>
</evidence>
<keyword evidence="3" id="KW-1185">Reference proteome</keyword>
<dbReference type="AlphaFoldDB" id="A0A9P4L794"/>
<gene>
    <name evidence="2" type="ORF">K460DRAFT_368758</name>
</gene>
<feature type="region of interest" description="Disordered" evidence="1">
    <location>
        <begin position="1"/>
        <end position="43"/>
    </location>
</feature>
<name>A0A9P4L794_9PLEO</name>
<dbReference type="OrthoDB" id="4127862at2759"/>
<proteinExistence type="predicted"/>
<evidence type="ECO:0000256" key="1">
    <source>
        <dbReference type="SAM" id="MobiDB-lite"/>
    </source>
</evidence>
<organism evidence="2 3">
    <name type="scientific">Cucurbitaria berberidis CBS 394.84</name>
    <dbReference type="NCBI Taxonomy" id="1168544"/>
    <lineage>
        <taxon>Eukaryota</taxon>
        <taxon>Fungi</taxon>
        <taxon>Dikarya</taxon>
        <taxon>Ascomycota</taxon>
        <taxon>Pezizomycotina</taxon>
        <taxon>Dothideomycetes</taxon>
        <taxon>Pleosporomycetidae</taxon>
        <taxon>Pleosporales</taxon>
        <taxon>Pleosporineae</taxon>
        <taxon>Cucurbitariaceae</taxon>
        <taxon>Cucurbitaria</taxon>
    </lineage>
</organism>
<comment type="caution">
    <text evidence="2">The sequence shown here is derived from an EMBL/GenBank/DDBJ whole genome shotgun (WGS) entry which is preliminary data.</text>
</comment>
<dbReference type="Proteomes" id="UP000800039">
    <property type="component" value="Unassembled WGS sequence"/>
</dbReference>
<accession>A0A9P4L794</accession>